<accession>A0A5J6ZAB2</accession>
<feature type="binding site" evidence="4">
    <location>
        <position position="295"/>
    </location>
    <ligand>
        <name>S-adenosyl-L-methionine</name>
        <dbReference type="ChEBI" id="CHEBI:59789"/>
    </ligand>
</feature>
<dbReference type="GO" id="GO:0070041">
    <property type="term" value="F:rRNA (uridine-C5-)-methyltransferase activity"/>
    <property type="evidence" value="ECO:0007669"/>
    <property type="project" value="TreeGrafter"/>
</dbReference>
<dbReference type="Pfam" id="PF05958">
    <property type="entry name" value="tRNA_U5-meth_tr"/>
    <property type="match status" value="1"/>
</dbReference>
<dbReference type="Proteomes" id="UP000326711">
    <property type="component" value="Chromosome"/>
</dbReference>
<feature type="binding site" evidence="4">
    <location>
        <position position="343"/>
    </location>
    <ligand>
        <name>S-adenosyl-L-methionine</name>
        <dbReference type="ChEBI" id="CHEBI:59789"/>
    </ligand>
</feature>
<feature type="binding site" evidence="4">
    <location>
        <position position="246"/>
    </location>
    <ligand>
        <name>S-adenosyl-L-methionine</name>
        <dbReference type="ChEBI" id="CHEBI:59789"/>
    </ligand>
</feature>
<organism evidence="7 8">
    <name type="scientific">Corynebacterium urogenitale</name>
    <dbReference type="NCBI Taxonomy" id="2487892"/>
    <lineage>
        <taxon>Bacteria</taxon>
        <taxon>Bacillati</taxon>
        <taxon>Actinomycetota</taxon>
        <taxon>Actinomycetes</taxon>
        <taxon>Mycobacteriales</taxon>
        <taxon>Corynebacteriaceae</taxon>
        <taxon>Corynebacterium</taxon>
    </lineage>
</organism>
<evidence type="ECO:0000313" key="8">
    <source>
        <dbReference type="Proteomes" id="UP000326711"/>
    </source>
</evidence>
<protein>
    <submittedName>
        <fullName evidence="7">Putative RNA methyltransferase</fullName>
        <ecNumber evidence="7">2.1.1.-</ecNumber>
    </submittedName>
</protein>
<reference evidence="8" key="1">
    <citation type="submission" date="2019-10" db="EMBL/GenBank/DDBJ databases">
        <title>Complete genome sequence of Corynebacterium urogenitalis DSM 108747, isolated from the genital tract of a cow.</title>
        <authorList>
            <person name="Ruckert C."/>
            <person name="Ballas P."/>
            <person name="Wagener K."/>
            <person name="Drillich M."/>
            <person name="Kaempfer P."/>
            <person name="Busse H.-J."/>
            <person name="Ehling-Schulz M."/>
        </authorList>
    </citation>
    <scope>NUCLEOTIDE SEQUENCE [LARGE SCALE GENOMIC DNA]</scope>
    <source>
        <strain evidence="8">LMM 1652</strain>
    </source>
</reference>
<evidence type="ECO:0000256" key="2">
    <source>
        <dbReference type="ARBA" id="ARBA00022679"/>
    </source>
</evidence>
<evidence type="ECO:0000256" key="4">
    <source>
        <dbReference type="PROSITE-ProRule" id="PRU01024"/>
    </source>
</evidence>
<evidence type="ECO:0000256" key="3">
    <source>
        <dbReference type="ARBA" id="ARBA00022691"/>
    </source>
</evidence>
<dbReference type="Pfam" id="PF01938">
    <property type="entry name" value="TRAM"/>
    <property type="match status" value="1"/>
</dbReference>
<dbReference type="Gene3D" id="3.40.50.150">
    <property type="entry name" value="Vaccinia Virus protein VP39"/>
    <property type="match status" value="1"/>
</dbReference>
<evidence type="ECO:0000313" key="7">
    <source>
        <dbReference type="EMBL" id="QFQ02467.1"/>
    </source>
</evidence>
<dbReference type="PROSITE" id="PS01230">
    <property type="entry name" value="TRMA_1"/>
    <property type="match status" value="1"/>
</dbReference>
<dbReference type="InterPro" id="IPR029063">
    <property type="entry name" value="SAM-dependent_MTases_sf"/>
</dbReference>
<dbReference type="SUPFAM" id="SSF53335">
    <property type="entry name" value="S-adenosyl-L-methionine-dependent methyltransferases"/>
    <property type="match status" value="1"/>
</dbReference>
<keyword evidence="2 4" id="KW-0808">Transferase</keyword>
<dbReference type="Gene3D" id="2.40.50.140">
    <property type="entry name" value="Nucleic acid-binding proteins"/>
    <property type="match status" value="1"/>
</dbReference>
<feature type="active site" description="Nucleophile" evidence="4">
    <location>
        <position position="370"/>
    </location>
</feature>
<dbReference type="InterPro" id="IPR012340">
    <property type="entry name" value="NA-bd_OB-fold"/>
</dbReference>
<feature type="binding site" evidence="4">
    <location>
        <position position="274"/>
    </location>
    <ligand>
        <name>S-adenosyl-L-methionine</name>
        <dbReference type="ChEBI" id="CHEBI:59789"/>
    </ligand>
</feature>
<dbReference type="InterPro" id="IPR010280">
    <property type="entry name" value="U5_MeTrfase_fam"/>
</dbReference>
<gene>
    <name evidence="7" type="ORF">CUROG_05520</name>
</gene>
<dbReference type="GO" id="GO:0070475">
    <property type="term" value="P:rRNA base methylation"/>
    <property type="evidence" value="ECO:0007669"/>
    <property type="project" value="TreeGrafter"/>
</dbReference>
<dbReference type="InterPro" id="IPR030390">
    <property type="entry name" value="MeTrfase_TrmA_AS"/>
</dbReference>
<dbReference type="EC" id="2.1.1.-" evidence="7"/>
<keyword evidence="1 4" id="KW-0489">Methyltransferase</keyword>
<evidence type="ECO:0000259" key="6">
    <source>
        <dbReference type="PROSITE" id="PS50926"/>
    </source>
</evidence>
<dbReference type="PROSITE" id="PS50926">
    <property type="entry name" value="TRAM"/>
    <property type="match status" value="1"/>
</dbReference>
<feature type="domain" description="TRAM" evidence="6">
    <location>
        <begin position="5"/>
        <end position="69"/>
    </location>
</feature>
<keyword evidence="8" id="KW-1185">Reference proteome</keyword>
<dbReference type="SUPFAM" id="SSF50249">
    <property type="entry name" value="Nucleic acid-binding proteins"/>
    <property type="match status" value="1"/>
</dbReference>
<dbReference type="KEGG" id="cuo:CUROG_05520"/>
<sequence length="413" mass="43760">MSSAITTASEESVSVVLENPAHGGTVIGRIDGQVVFISGGLPGEHVRVSLGPQKKSKSKRGFRTGRVLSVEQPSAHRVPRRCAAAALGAGCCDLDFVDATGSLEYKRAVVLDQLRRIGRIDIADELVSATGLTPETGWRTRVRLGVGSDGRAGVRVKASRQIIPLDVAQCAQWVPGLVDGLELKRFSPGSELAVAMGDDGHRSVVQLTGGRYQQKATVLEGIGAVDHALASHPNVRWKIEPHGFWQGHRAASDFYAQWVSEHIPRGGGSAWDLYGGAGVFTLVLGDLADRVDCVDVASNSTTAGRVAFQAAENQDKVRFVEGAVDKSIDILRTKGGLHAVVMDPPRIGAGASTIARVAQHAPQHVVHIGCDPATAARDVAAWVNNGYSITALTVVDAFPLTHHVEVLVALERC</sequence>
<dbReference type="OrthoDB" id="9804590at2"/>
<dbReference type="AlphaFoldDB" id="A0A5J6ZAB2"/>
<keyword evidence="3 4" id="KW-0949">S-adenosyl-L-methionine</keyword>
<dbReference type="RefSeq" id="WP_151902823.1">
    <property type="nucleotide sequence ID" value="NZ_CP045032.1"/>
</dbReference>
<proteinExistence type="inferred from homology"/>
<evidence type="ECO:0000256" key="5">
    <source>
        <dbReference type="PROSITE-ProRule" id="PRU10015"/>
    </source>
</evidence>
<dbReference type="InterPro" id="IPR002792">
    <property type="entry name" value="TRAM_dom"/>
</dbReference>
<name>A0A5J6ZAB2_9CORY</name>
<dbReference type="PANTHER" id="PTHR11061">
    <property type="entry name" value="RNA M5U METHYLTRANSFERASE"/>
    <property type="match status" value="1"/>
</dbReference>
<feature type="active site" evidence="5">
    <location>
        <position position="370"/>
    </location>
</feature>
<evidence type="ECO:0000256" key="1">
    <source>
        <dbReference type="ARBA" id="ARBA00022603"/>
    </source>
</evidence>
<dbReference type="PANTHER" id="PTHR11061:SF30">
    <property type="entry name" value="TRNA (URACIL(54)-C(5))-METHYLTRANSFERASE"/>
    <property type="match status" value="1"/>
</dbReference>
<comment type="similarity">
    <text evidence="4">Belongs to the class I-like SAM-binding methyltransferase superfamily. RNA M5U methyltransferase family.</text>
</comment>
<dbReference type="EMBL" id="CP045032">
    <property type="protein sequence ID" value="QFQ02467.1"/>
    <property type="molecule type" value="Genomic_DNA"/>
</dbReference>
<dbReference type="PROSITE" id="PS51687">
    <property type="entry name" value="SAM_MT_RNA_M5U"/>
    <property type="match status" value="1"/>
</dbReference>